<feature type="transmembrane region" description="Helical" evidence="1">
    <location>
        <begin position="12"/>
        <end position="38"/>
    </location>
</feature>
<protein>
    <recommendedName>
        <fullName evidence="4">Copper resistance protein D</fullName>
    </recommendedName>
</protein>
<evidence type="ECO:0000256" key="1">
    <source>
        <dbReference type="SAM" id="Phobius"/>
    </source>
</evidence>
<dbReference type="EMBL" id="CP036262">
    <property type="protein sequence ID" value="QDS92548.1"/>
    <property type="molecule type" value="Genomic_DNA"/>
</dbReference>
<proteinExistence type="predicted"/>
<sequence>MDPQFSLDVLSRIVHVATAITLVGGSIFTAFVLLPATTTLEDGPRQKFAQAITGRWKRFVHIGILLFLVSGLYNYMQAIPNHKGDGLYHGLVGTKMILALVVFFIASALVGRSPKLESIRRNRAFWLKVLVLLAAVIVAISGFVKVRGF</sequence>
<name>A0A517MCC4_9BACT</name>
<reference evidence="2 3" key="1">
    <citation type="submission" date="2019-02" db="EMBL/GenBank/DDBJ databases">
        <title>Deep-cultivation of Planctomycetes and their phenomic and genomic characterization uncovers novel biology.</title>
        <authorList>
            <person name="Wiegand S."/>
            <person name="Jogler M."/>
            <person name="Boedeker C."/>
            <person name="Pinto D."/>
            <person name="Vollmers J."/>
            <person name="Rivas-Marin E."/>
            <person name="Kohn T."/>
            <person name="Peeters S.H."/>
            <person name="Heuer A."/>
            <person name="Rast P."/>
            <person name="Oberbeckmann S."/>
            <person name="Bunk B."/>
            <person name="Jeske O."/>
            <person name="Meyerdierks A."/>
            <person name="Storesund J.E."/>
            <person name="Kallscheuer N."/>
            <person name="Luecker S."/>
            <person name="Lage O.M."/>
            <person name="Pohl T."/>
            <person name="Merkel B.J."/>
            <person name="Hornburger P."/>
            <person name="Mueller R.-W."/>
            <person name="Bruemmer F."/>
            <person name="Labrenz M."/>
            <person name="Spormann A.M."/>
            <person name="Op den Camp H."/>
            <person name="Overmann J."/>
            <person name="Amann R."/>
            <person name="Jetten M.S.M."/>
            <person name="Mascher T."/>
            <person name="Medema M.H."/>
            <person name="Devos D.P."/>
            <person name="Kaster A.-K."/>
            <person name="Ovreas L."/>
            <person name="Rohde M."/>
            <person name="Galperin M.Y."/>
            <person name="Jogler C."/>
        </authorList>
    </citation>
    <scope>NUCLEOTIDE SEQUENCE [LARGE SCALE GENOMIC DNA]</scope>
    <source>
        <strain evidence="2 3">FF011L</strain>
    </source>
</reference>
<dbReference type="KEGG" id="rml:FF011L_12950"/>
<evidence type="ECO:0000313" key="3">
    <source>
        <dbReference type="Proteomes" id="UP000320672"/>
    </source>
</evidence>
<dbReference type="Proteomes" id="UP000320672">
    <property type="component" value="Chromosome"/>
</dbReference>
<feature type="transmembrane region" description="Helical" evidence="1">
    <location>
        <begin position="125"/>
        <end position="144"/>
    </location>
</feature>
<keyword evidence="1" id="KW-0472">Membrane</keyword>
<keyword evidence="3" id="KW-1185">Reference proteome</keyword>
<dbReference type="AlphaFoldDB" id="A0A517MCC4"/>
<dbReference type="OrthoDB" id="285027at2"/>
<evidence type="ECO:0000313" key="2">
    <source>
        <dbReference type="EMBL" id="QDS92548.1"/>
    </source>
</evidence>
<dbReference type="RefSeq" id="WP_145350785.1">
    <property type="nucleotide sequence ID" value="NZ_CP036262.1"/>
</dbReference>
<evidence type="ECO:0008006" key="4">
    <source>
        <dbReference type="Google" id="ProtNLM"/>
    </source>
</evidence>
<gene>
    <name evidence="2" type="ORF">FF011L_12950</name>
</gene>
<accession>A0A517MCC4</accession>
<organism evidence="2 3">
    <name type="scientific">Roseimaritima multifibrata</name>
    <dbReference type="NCBI Taxonomy" id="1930274"/>
    <lineage>
        <taxon>Bacteria</taxon>
        <taxon>Pseudomonadati</taxon>
        <taxon>Planctomycetota</taxon>
        <taxon>Planctomycetia</taxon>
        <taxon>Pirellulales</taxon>
        <taxon>Pirellulaceae</taxon>
        <taxon>Roseimaritima</taxon>
    </lineage>
</organism>
<feature type="transmembrane region" description="Helical" evidence="1">
    <location>
        <begin position="59"/>
        <end position="76"/>
    </location>
</feature>
<keyword evidence="1" id="KW-1133">Transmembrane helix</keyword>
<feature type="transmembrane region" description="Helical" evidence="1">
    <location>
        <begin position="96"/>
        <end position="113"/>
    </location>
</feature>
<keyword evidence="1" id="KW-0812">Transmembrane</keyword>